<dbReference type="EMBL" id="BFAV01000032">
    <property type="protein sequence ID" value="GBF32467.1"/>
    <property type="molecule type" value="Genomic_DNA"/>
</dbReference>
<dbReference type="Proteomes" id="UP000239549">
    <property type="component" value="Unassembled WGS sequence"/>
</dbReference>
<keyword evidence="1" id="KW-0677">Repeat</keyword>
<dbReference type="InterPro" id="IPR050708">
    <property type="entry name" value="T6SS_VgrG/RHS"/>
</dbReference>
<keyword evidence="5" id="KW-1185">Reference proteome</keyword>
<evidence type="ECO:0000259" key="3">
    <source>
        <dbReference type="Pfam" id="PF25023"/>
    </source>
</evidence>
<evidence type="ECO:0000313" key="4">
    <source>
        <dbReference type="EMBL" id="GBF32467.1"/>
    </source>
</evidence>
<sequence length="281" mass="31964">MVVAKKVLQHYVFTDRLGSTLMLYGKGNQTVRMYEYQEFGTYTAEGDSDSDETRFTFTGAPYFTGPGLYQMGARYYNPEIGRFITNDTYRGNIYEPWTQNLYTYCNNNPVNYVDPTGYRYLMIPQYQENQRKKLSQFSNDMEATGILDFVRDALDYSGPTILGGFGTVVRKGEKELAGLAGPVAEDVSLGLSKTKMGGALGNQTREQLPKSKSSYEKLIQEHKVKLNNYIKNPDAYDNKGILKNVPSPDVRQKIINGRIKQLKDQINKQQSELDKINKLLK</sequence>
<name>A0A2L2X8C7_9FIRM</name>
<dbReference type="PANTHER" id="PTHR32305">
    <property type="match status" value="1"/>
</dbReference>
<organism evidence="4 5">
    <name type="scientific">Desulfocucumis palustris</name>
    <dbReference type="NCBI Taxonomy" id="1898651"/>
    <lineage>
        <taxon>Bacteria</taxon>
        <taxon>Bacillati</taxon>
        <taxon>Bacillota</taxon>
        <taxon>Clostridia</taxon>
        <taxon>Eubacteriales</taxon>
        <taxon>Desulfocucumaceae</taxon>
        <taxon>Desulfocucumis</taxon>
    </lineage>
</organism>
<proteinExistence type="predicted"/>
<evidence type="ECO:0000256" key="2">
    <source>
        <dbReference type="SAM" id="Coils"/>
    </source>
</evidence>
<reference evidence="5" key="1">
    <citation type="submission" date="2018-02" db="EMBL/GenBank/DDBJ databases">
        <title>Genome sequence of Desulfocucumis palustris strain NAW-5.</title>
        <authorList>
            <person name="Watanabe M."/>
            <person name="Kojima H."/>
            <person name="Fukui M."/>
        </authorList>
    </citation>
    <scope>NUCLEOTIDE SEQUENCE [LARGE SCALE GENOMIC DNA]</scope>
    <source>
        <strain evidence="5">NAW-5</strain>
    </source>
</reference>
<gene>
    <name evidence="4" type="ORF">DCCM_0663</name>
</gene>
<keyword evidence="2" id="KW-0175">Coiled coil</keyword>
<accession>A0A2L2X8C7</accession>
<dbReference type="NCBIfam" id="TIGR03696">
    <property type="entry name" value="Rhs_assc_core"/>
    <property type="match status" value="1"/>
</dbReference>
<feature type="domain" description="Teneurin-like YD-shell" evidence="3">
    <location>
        <begin position="8"/>
        <end position="110"/>
    </location>
</feature>
<dbReference type="Gene3D" id="2.180.10.10">
    <property type="entry name" value="RHS repeat-associated core"/>
    <property type="match status" value="1"/>
</dbReference>
<evidence type="ECO:0000313" key="5">
    <source>
        <dbReference type="Proteomes" id="UP000239549"/>
    </source>
</evidence>
<dbReference type="Pfam" id="PF25023">
    <property type="entry name" value="TEN_YD-shell"/>
    <property type="match status" value="1"/>
</dbReference>
<dbReference type="PANTHER" id="PTHR32305:SF15">
    <property type="entry name" value="PROTEIN RHSA-RELATED"/>
    <property type="match status" value="1"/>
</dbReference>
<dbReference type="InterPro" id="IPR056823">
    <property type="entry name" value="TEN-like_YD-shell"/>
</dbReference>
<dbReference type="RefSeq" id="WP_231702628.1">
    <property type="nucleotide sequence ID" value="NZ_BFAV01000032.1"/>
</dbReference>
<evidence type="ECO:0000256" key="1">
    <source>
        <dbReference type="ARBA" id="ARBA00022737"/>
    </source>
</evidence>
<feature type="coiled-coil region" evidence="2">
    <location>
        <begin position="212"/>
        <end position="279"/>
    </location>
</feature>
<comment type="caution">
    <text evidence="4">The sequence shown here is derived from an EMBL/GenBank/DDBJ whole genome shotgun (WGS) entry which is preliminary data.</text>
</comment>
<dbReference type="InterPro" id="IPR022385">
    <property type="entry name" value="Rhs_assc_core"/>
</dbReference>
<protein>
    <submittedName>
        <fullName evidence="4">Cell wall-associated protein</fullName>
    </submittedName>
</protein>
<dbReference type="AlphaFoldDB" id="A0A2L2X8C7"/>